<sequence length="275" mass="28809">MIGRVLGIRRYPVKSLLGEDLDAVAVDAAGLAGDRRLALLHRETGRVASAKNPYRWRALTTLRATGGDGAVRITLPDGRSVAVGDDGVDDVLSEVLGAPVTLTDTPPPDAVLERSRPEEVLAAGVAVPVPVEEGRLGGAAPPGGLVDFAPVHLLTTATLRRIGAELPSGAVDPVRYRPNLVLETAGAGFEENDWPGRELRIGDDLVLRVLARTPRCAVPTLAHGSLPRDPEALRVPARLNRVVPLDGLAPQPCVGAYAQVVRAGLVRAGDPVQLA</sequence>
<dbReference type="PROSITE" id="PS51340">
    <property type="entry name" value="MOSC"/>
    <property type="match status" value="1"/>
</dbReference>
<organism evidence="2 3">
    <name type="scientific">Micromonospora chaiyaphumensis</name>
    <dbReference type="NCBI Taxonomy" id="307119"/>
    <lineage>
        <taxon>Bacteria</taxon>
        <taxon>Bacillati</taxon>
        <taxon>Actinomycetota</taxon>
        <taxon>Actinomycetes</taxon>
        <taxon>Micromonosporales</taxon>
        <taxon>Micromonosporaceae</taxon>
        <taxon>Micromonospora</taxon>
    </lineage>
</organism>
<evidence type="ECO:0000259" key="1">
    <source>
        <dbReference type="PROSITE" id="PS51340"/>
    </source>
</evidence>
<dbReference type="Pfam" id="PF03473">
    <property type="entry name" value="MOSC"/>
    <property type="match status" value="1"/>
</dbReference>
<accession>A0A1C4Y7A5</accession>
<reference evidence="3" key="1">
    <citation type="submission" date="2016-06" db="EMBL/GenBank/DDBJ databases">
        <authorList>
            <person name="Varghese N."/>
            <person name="Submissions Spin"/>
        </authorList>
    </citation>
    <scope>NUCLEOTIDE SEQUENCE [LARGE SCALE GENOMIC DNA]</scope>
    <source>
        <strain evidence="3">DSM 45246</strain>
    </source>
</reference>
<dbReference type="GO" id="GO:0030170">
    <property type="term" value="F:pyridoxal phosphate binding"/>
    <property type="evidence" value="ECO:0007669"/>
    <property type="project" value="InterPro"/>
</dbReference>
<dbReference type="Gene3D" id="2.40.33.20">
    <property type="entry name" value="PK beta-barrel domain-like"/>
    <property type="match status" value="1"/>
</dbReference>
<feature type="domain" description="MOSC" evidence="1">
    <location>
        <begin position="125"/>
        <end position="275"/>
    </location>
</feature>
<dbReference type="EMBL" id="FMCS01000007">
    <property type="protein sequence ID" value="SCF16603.1"/>
    <property type="molecule type" value="Genomic_DNA"/>
</dbReference>
<dbReference type="InterPro" id="IPR005302">
    <property type="entry name" value="MoCF_Sase_C"/>
</dbReference>
<dbReference type="RefSeq" id="WP_244167778.1">
    <property type="nucleotide sequence ID" value="NZ_FMCS01000007.1"/>
</dbReference>
<proteinExistence type="predicted"/>
<dbReference type="AlphaFoldDB" id="A0A1C4Y7A5"/>
<name>A0A1C4Y7A5_9ACTN</name>
<dbReference type="GO" id="GO:0003824">
    <property type="term" value="F:catalytic activity"/>
    <property type="evidence" value="ECO:0007669"/>
    <property type="project" value="InterPro"/>
</dbReference>
<dbReference type="InterPro" id="IPR011037">
    <property type="entry name" value="Pyrv_Knase-like_insert_dom_sf"/>
</dbReference>
<dbReference type="Pfam" id="PF03476">
    <property type="entry name" value="MOSC_N"/>
    <property type="match status" value="1"/>
</dbReference>
<keyword evidence="3" id="KW-1185">Reference proteome</keyword>
<dbReference type="GO" id="GO:0030151">
    <property type="term" value="F:molybdenum ion binding"/>
    <property type="evidence" value="ECO:0007669"/>
    <property type="project" value="InterPro"/>
</dbReference>
<dbReference type="SUPFAM" id="SSF50800">
    <property type="entry name" value="PK beta-barrel domain-like"/>
    <property type="match status" value="1"/>
</dbReference>
<dbReference type="Proteomes" id="UP000199629">
    <property type="component" value="Unassembled WGS sequence"/>
</dbReference>
<evidence type="ECO:0000313" key="3">
    <source>
        <dbReference type="Proteomes" id="UP000199629"/>
    </source>
</evidence>
<protein>
    <recommendedName>
        <fullName evidence="1">MOSC domain-containing protein</fullName>
    </recommendedName>
</protein>
<evidence type="ECO:0000313" key="2">
    <source>
        <dbReference type="EMBL" id="SCF16603.1"/>
    </source>
</evidence>
<dbReference type="InterPro" id="IPR005303">
    <property type="entry name" value="MOCOS_middle"/>
</dbReference>
<gene>
    <name evidence="2" type="ORF">GA0070214_107245</name>
</gene>